<feature type="compositionally biased region" description="Basic and acidic residues" evidence="1">
    <location>
        <begin position="42"/>
        <end position="57"/>
    </location>
</feature>
<feature type="region of interest" description="Disordered" evidence="1">
    <location>
        <begin position="221"/>
        <end position="415"/>
    </location>
</feature>
<dbReference type="SUPFAM" id="SSF46785">
    <property type="entry name" value="Winged helix' DNA-binding domain"/>
    <property type="match status" value="1"/>
</dbReference>
<dbReference type="InterPro" id="IPR042065">
    <property type="entry name" value="E3_ELL-like"/>
</dbReference>
<dbReference type="HOGENOM" id="CLU_555741_0_0_1"/>
<feature type="compositionally biased region" description="Low complexity" evidence="1">
    <location>
        <begin position="330"/>
        <end position="346"/>
    </location>
</feature>
<dbReference type="KEGG" id="wic:J056_002700"/>
<feature type="compositionally biased region" description="Basic and acidic residues" evidence="1">
    <location>
        <begin position="283"/>
        <end position="324"/>
    </location>
</feature>
<feature type="compositionally biased region" description="Basic and acidic residues" evidence="1">
    <location>
        <begin position="1"/>
        <end position="14"/>
    </location>
</feature>
<organism evidence="2 3">
    <name type="scientific">Wallemia ichthyophaga (strain EXF-994 / CBS 113033)</name>
    <dbReference type="NCBI Taxonomy" id="1299270"/>
    <lineage>
        <taxon>Eukaryota</taxon>
        <taxon>Fungi</taxon>
        <taxon>Dikarya</taxon>
        <taxon>Basidiomycota</taxon>
        <taxon>Wallemiomycotina</taxon>
        <taxon>Wallemiomycetes</taxon>
        <taxon>Wallemiales</taxon>
        <taxon>Wallemiaceae</taxon>
        <taxon>Wallemia</taxon>
    </lineage>
</organism>
<accession>R9AA65</accession>
<feature type="compositionally biased region" description="Low complexity" evidence="1">
    <location>
        <begin position="90"/>
        <end position="115"/>
    </location>
</feature>
<evidence type="ECO:0000313" key="3">
    <source>
        <dbReference type="Proteomes" id="UP000014064"/>
    </source>
</evidence>
<feature type="compositionally biased region" description="Low complexity" evidence="1">
    <location>
        <begin position="362"/>
        <end position="374"/>
    </location>
</feature>
<protein>
    <submittedName>
        <fullName evidence="2">Uncharacterized protein</fullName>
    </submittedName>
</protein>
<feature type="compositionally biased region" description="Basic and acidic residues" evidence="1">
    <location>
        <begin position="227"/>
        <end position="242"/>
    </location>
</feature>
<evidence type="ECO:0000313" key="2">
    <source>
        <dbReference type="EMBL" id="EOQ98934.1"/>
    </source>
</evidence>
<proteinExistence type="predicted"/>
<dbReference type="RefSeq" id="XP_009270240.1">
    <property type="nucleotide sequence ID" value="XM_009271965.1"/>
</dbReference>
<gene>
    <name evidence="2" type="ORF">J056_002700</name>
</gene>
<dbReference type="EMBL" id="KE007247">
    <property type="protein sequence ID" value="EOQ98934.1"/>
    <property type="molecule type" value="Genomic_DNA"/>
</dbReference>
<dbReference type="GeneID" id="20375652"/>
<dbReference type="AlphaFoldDB" id="R9AA65"/>
<name>R9AA65_WALI9</name>
<feature type="compositionally biased region" description="Gly residues" evidence="1">
    <location>
        <begin position="68"/>
        <end position="80"/>
    </location>
</feature>
<feature type="compositionally biased region" description="Polar residues" evidence="1">
    <location>
        <begin position="263"/>
        <end position="282"/>
    </location>
</feature>
<reference evidence="3" key="1">
    <citation type="journal article" date="2013" name="BMC Genomics">
        <title>Genome and transcriptome sequencing of the halophilic fungus Wallemia ichthyophaga: haloadaptations present and absent.</title>
        <authorList>
            <person name="Zajc J."/>
            <person name="Liu Y."/>
            <person name="Dai W."/>
            <person name="Yang Z."/>
            <person name="Hu J."/>
            <person name="Gostincar C."/>
            <person name="Gunde-Cimerman N."/>
        </authorList>
    </citation>
    <scope>NUCLEOTIDE SEQUENCE [LARGE SCALE GENOMIC DNA]</scope>
    <source>
        <strain evidence="3">EXF-994 / CBS 113033</strain>
    </source>
</reference>
<dbReference type="InterPro" id="IPR036390">
    <property type="entry name" value="WH_DNA-bd_sf"/>
</dbReference>
<sequence length="491" mass="54112">MVDSGRGDGDRQRYVENGGTITKATPVQLKRSISTQQSTLRQRQDQLAKEKESKKAVLLDTPPATGRNGKGGKSIVGMGMGVKKLPQPKPASIPTTSAASTTSTTSTTSTNTEANPPTPSTHPDKLVELKTRVVQLLALRSMEAGEVVSKLDAHPQDIQYLLSQVAYSQKTMQTSTPLFHIKHELWNDVRVDDWSEYSDSEKQQVAAAVRRKTGKISQCIASTVAPSKDKERDKEKDKDGKKAAPAKTRQNLLRASQGKKVSRSPSPANSKAMLNSKDASSSGKDKEKDKEKGKDVDKEKDKGKEKDKEKDKDKDKDKEKEKDTQSSNGSRSPSVLSAHSSSAASKDSAKRKRQDEAAEAAKNVTATQTKTTTSKRMKKDESATRSKQRSKIDYTSSEDSATPPPPKPKMKGVDKRLNNDENYKQLYQQYLSAMNTLQTQHALYKGEYEGTHDLPTMLLGEGAIQALVIGVNEMHKQLNEIRRKDMQRNGE</sequence>
<dbReference type="Gene3D" id="1.10.10.2670">
    <property type="entry name" value="E3 ubiquitin-protein ligase"/>
    <property type="match status" value="1"/>
</dbReference>
<feature type="compositionally biased region" description="Polar residues" evidence="1">
    <location>
        <begin position="19"/>
        <end position="41"/>
    </location>
</feature>
<evidence type="ECO:0000256" key="1">
    <source>
        <dbReference type="SAM" id="MobiDB-lite"/>
    </source>
</evidence>
<feature type="region of interest" description="Disordered" evidence="1">
    <location>
        <begin position="1"/>
        <end position="125"/>
    </location>
</feature>
<keyword evidence="3" id="KW-1185">Reference proteome</keyword>
<dbReference type="Proteomes" id="UP000014064">
    <property type="component" value="Unassembled WGS sequence"/>
</dbReference>